<evidence type="ECO:0000313" key="4">
    <source>
        <dbReference type="Proteomes" id="UP000036196"/>
    </source>
</evidence>
<dbReference type="AlphaFoldDB" id="A0A089QYH5"/>
<evidence type="ECO:0008006" key="5">
    <source>
        <dbReference type="Google" id="ProtNLM"/>
    </source>
</evidence>
<keyword evidence="4" id="KW-1185">Reference proteome</keyword>
<feature type="transmembrane region" description="Helical" evidence="2">
    <location>
        <begin position="295"/>
        <end position="313"/>
    </location>
</feature>
<dbReference type="Proteomes" id="UP000036196">
    <property type="component" value="Unassembled WGS sequence"/>
</dbReference>
<dbReference type="GO" id="GO:0015293">
    <property type="term" value="F:symporter activity"/>
    <property type="evidence" value="ECO:0007669"/>
    <property type="project" value="InterPro"/>
</dbReference>
<dbReference type="PANTHER" id="PTHR11328">
    <property type="entry name" value="MAJOR FACILITATOR SUPERFAMILY DOMAIN-CONTAINING PROTEIN"/>
    <property type="match status" value="1"/>
</dbReference>
<organism evidence="3 4">
    <name type="scientific">Pluralibacter gergoviae</name>
    <name type="common">Enterobacter gergoviae</name>
    <dbReference type="NCBI Taxonomy" id="61647"/>
    <lineage>
        <taxon>Bacteria</taxon>
        <taxon>Pseudomonadati</taxon>
        <taxon>Pseudomonadota</taxon>
        <taxon>Gammaproteobacteria</taxon>
        <taxon>Enterobacterales</taxon>
        <taxon>Enterobacteriaceae</taxon>
        <taxon>Pluralibacter</taxon>
    </lineage>
</organism>
<protein>
    <recommendedName>
        <fullName evidence="5">MFS transporter</fullName>
    </recommendedName>
</protein>
<dbReference type="SUPFAM" id="SSF103473">
    <property type="entry name" value="MFS general substrate transporter"/>
    <property type="match status" value="1"/>
</dbReference>
<dbReference type="GO" id="GO:0005886">
    <property type="term" value="C:plasma membrane"/>
    <property type="evidence" value="ECO:0007669"/>
    <property type="project" value="TreeGrafter"/>
</dbReference>
<feature type="transmembrane region" description="Helical" evidence="2">
    <location>
        <begin position="319"/>
        <end position="343"/>
    </location>
</feature>
<dbReference type="eggNOG" id="COG2211">
    <property type="taxonomic scope" value="Bacteria"/>
</dbReference>
<feature type="transmembrane region" description="Helical" evidence="2">
    <location>
        <begin position="364"/>
        <end position="388"/>
    </location>
</feature>
<keyword evidence="2" id="KW-1133">Transmembrane helix</keyword>
<keyword evidence="2" id="KW-0812">Transmembrane</keyword>
<dbReference type="Gene3D" id="1.20.1250.20">
    <property type="entry name" value="MFS general substrate transporter like domains"/>
    <property type="match status" value="1"/>
</dbReference>
<evidence type="ECO:0000256" key="1">
    <source>
        <dbReference type="ARBA" id="ARBA00009617"/>
    </source>
</evidence>
<feature type="transmembrane region" description="Helical" evidence="2">
    <location>
        <begin position="177"/>
        <end position="199"/>
    </location>
</feature>
<reference evidence="3 4" key="1">
    <citation type="submission" date="2015-05" db="EMBL/GenBank/DDBJ databases">
        <title>Genome sequences of Pluralibacter gergoviae.</title>
        <authorList>
            <person name="Greninger A.L."/>
            <person name="Miller S."/>
        </authorList>
    </citation>
    <scope>NUCLEOTIDE SEQUENCE [LARGE SCALE GENOMIC DNA]</scope>
    <source>
        <strain evidence="3 4">JS81F13</strain>
    </source>
</reference>
<dbReference type="PANTHER" id="PTHR11328:SF24">
    <property type="entry name" value="MAJOR FACILITATOR SUPERFAMILY (MFS) PROFILE DOMAIN-CONTAINING PROTEIN"/>
    <property type="match status" value="1"/>
</dbReference>
<dbReference type="KEGG" id="pge:LG71_06050"/>
<dbReference type="NCBIfam" id="TIGR00792">
    <property type="entry name" value="gph"/>
    <property type="match status" value="1"/>
</dbReference>
<feature type="transmembrane region" description="Helical" evidence="2">
    <location>
        <begin position="227"/>
        <end position="251"/>
    </location>
</feature>
<sequence length="435" mass="48160">MKSFISFREKFCYGLGDTSANIFMGLTMMFLTVYYTDVFKLNPAAMGTLFLITRILDAVSDPLIGASCDKTRSRLGRYRPWLLWFAVPYGLSCAAVFFSPDLSESGRVIYAYITYIFLVLSFSLVIVPYVSLLGAISDNSDERVEINTIRFPLAKMAYIICSFVVPSLIAMFDSEVIGYRVVMAGVGLLCTVLVLICYFNTQERVTVKTTDLTLKMQVSALLRNDQAMIIFVAQILIMIMNTLKFGAVVYFVKYAMGQDLKLVSLLLTGGSIMGIIAPFIASNLLKKKIISRHQLFFWSQFIGGGIMLSSWLVANDAVISHVCLFLLSTLCAELISILIWATIADCADYGYEKQRVRIDGMIGGGLLFATKLGMAIGGAIMGYVLAYYNYDPTTAMNSTSSQIFSYRLLYGIIPGACMILAAFVLSNYKLAANKH</sequence>
<dbReference type="RefSeq" id="WP_043081761.1">
    <property type="nucleotide sequence ID" value="NZ_CP009450.1"/>
</dbReference>
<feature type="transmembrane region" description="Helical" evidence="2">
    <location>
        <begin position="408"/>
        <end position="428"/>
    </location>
</feature>
<keyword evidence="2" id="KW-0472">Membrane</keyword>
<proteinExistence type="inferred from homology"/>
<name>A0A089QYH5_PLUGE</name>
<dbReference type="GO" id="GO:0006814">
    <property type="term" value="P:sodium ion transport"/>
    <property type="evidence" value="ECO:0007669"/>
    <property type="project" value="InterPro"/>
</dbReference>
<comment type="similarity">
    <text evidence="1">Belongs to the sodium:galactoside symporter (TC 2.A.2) family.</text>
</comment>
<gene>
    <name evidence="3" type="ORF">ABW06_07985</name>
</gene>
<feature type="transmembrane region" description="Helical" evidence="2">
    <location>
        <begin position="110"/>
        <end position="132"/>
    </location>
</feature>
<feature type="transmembrane region" description="Helical" evidence="2">
    <location>
        <begin position="41"/>
        <end position="60"/>
    </location>
</feature>
<feature type="transmembrane region" description="Helical" evidence="2">
    <location>
        <begin position="12"/>
        <end position="35"/>
    </location>
</feature>
<evidence type="ECO:0000256" key="2">
    <source>
        <dbReference type="SAM" id="Phobius"/>
    </source>
</evidence>
<dbReference type="Pfam" id="PF13347">
    <property type="entry name" value="MFS_2"/>
    <property type="match status" value="1"/>
</dbReference>
<dbReference type="InterPro" id="IPR036259">
    <property type="entry name" value="MFS_trans_sf"/>
</dbReference>
<dbReference type="CDD" id="cd17332">
    <property type="entry name" value="MFS_MelB_like"/>
    <property type="match status" value="1"/>
</dbReference>
<dbReference type="EMBL" id="LDZF01000006">
    <property type="protein sequence ID" value="KMK14762.1"/>
    <property type="molecule type" value="Genomic_DNA"/>
</dbReference>
<feature type="transmembrane region" description="Helical" evidence="2">
    <location>
        <begin position="263"/>
        <end position="283"/>
    </location>
</feature>
<feature type="transmembrane region" description="Helical" evidence="2">
    <location>
        <begin position="81"/>
        <end position="98"/>
    </location>
</feature>
<comment type="caution">
    <text evidence="3">The sequence shown here is derived from an EMBL/GenBank/DDBJ whole genome shotgun (WGS) entry which is preliminary data.</text>
</comment>
<evidence type="ECO:0000313" key="3">
    <source>
        <dbReference type="EMBL" id="KMK14762.1"/>
    </source>
</evidence>
<dbReference type="PATRIC" id="fig|61647.15.peg.4836"/>
<dbReference type="InterPro" id="IPR001927">
    <property type="entry name" value="Na/Gal_symport"/>
</dbReference>
<dbReference type="InterPro" id="IPR039672">
    <property type="entry name" value="MFS_2"/>
</dbReference>
<accession>A0A089QYH5</accession>
<feature type="transmembrane region" description="Helical" evidence="2">
    <location>
        <begin position="153"/>
        <end position="171"/>
    </location>
</feature>
<dbReference type="GO" id="GO:0008643">
    <property type="term" value="P:carbohydrate transport"/>
    <property type="evidence" value="ECO:0007669"/>
    <property type="project" value="InterPro"/>
</dbReference>
<dbReference type="STRING" id="61647.LG71_06050"/>